<dbReference type="GO" id="GO:0050515">
    <property type="term" value="F:4-(cytidine 5'-diphospho)-2-C-methyl-D-erythritol kinase activity"/>
    <property type="evidence" value="ECO:0007669"/>
    <property type="project" value="UniProtKB-EC"/>
</dbReference>
<dbReference type="GO" id="GO:0016114">
    <property type="term" value="P:terpenoid biosynthetic process"/>
    <property type="evidence" value="ECO:0007669"/>
    <property type="project" value="InterPro"/>
</dbReference>
<reference evidence="10" key="1">
    <citation type="submission" date="2009-10" db="EMBL/GenBank/DDBJ databases">
        <title>Diversity of trophic interactions inside an arsenic-rich microbial ecosystem.</title>
        <authorList>
            <person name="Bertin P.N."/>
            <person name="Heinrich-Salmeron A."/>
            <person name="Pelletier E."/>
            <person name="Goulhen-Chollet F."/>
            <person name="Arsene-Ploetze F."/>
            <person name="Gallien S."/>
            <person name="Calteau A."/>
            <person name="Vallenet D."/>
            <person name="Casiot C."/>
            <person name="Chane-Woon-Ming B."/>
            <person name="Giloteaux L."/>
            <person name="Barakat M."/>
            <person name="Bonnefoy V."/>
            <person name="Bruneel O."/>
            <person name="Chandler M."/>
            <person name="Cleiss J."/>
            <person name="Duran R."/>
            <person name="Elbaz-Poulichet F."/>
            <person name="Fonknechten N."/>
            <person name="Lauga B."/>
            <person name="Mornico D."/>
            <person name="Ortet P."/>
            <person name="Schaeffer C."/>
            <person name="Siguier P."/>
            <person name="Alexander Thil Smith A."/>
            <person name="Van Dorsselaer A."/>
            <person name="Weissenbach J."/>
            <person name="Medigue C."/>
            <person name="Le Paslier D."/>
        </authorList>
    </citation>
    <scope>NUCLEOTIDE SEQUENCE</scope>
</reference>
<dbReference type="InterPro" id="IPR014721">
    <property type="entry name" value="Ribsml_uS5_D2-typ_fold_subgr"/>
</dbReference>
<dbReference type="InterPro" id="IPR013750">
    <property type="entry name" value="GHMP_kinase_C_dom"/>
</dbReference>
<keyword evidence="3 10" id="KW-0808">Transferase</keyword>
<feature type="domain" description="GHMP kinase N-terminal" evidence="8">
    <location>
        <begin position="64"/>
        <end position="135"/>
    </location>
</feature>
<organism evidence="10">
    <name type="scientific">mine drainage metagenome</name>
    <dbReference type="NCBI Taxonomy" id="410659"/>
    <lineage>
        <taxon>unclassified sequences</taxon>
        <taxon>metagenomes</taxon>
        <taxon>ecological metagenomes</taxon>
    </lineage>
</organism>
<dbReference type="GO" id="GO:0005524">
    <property type="term" value="F:ATP binding"/>
    <property type="evidence" value="ECO:0007669"/>
    <property type="project" value="UniProtKB-KW"/>
</dbReference>
<keyword evidence="4" id="KW-0547">Nucleotide-binding</keyword>
<accession>E6Q7R1</accession>
<evidence type="ECO:0000256" key="6">
    <source>
        <dbReference type="ARBA" id="ARBA00022840"/>
    </source>
</evidence>
<dbReference type="PANTHER" id="PTHR43527">
    <property type="entry name" value="4-DIPHOSPHOCYTIDYL-2-C-METHYL-D-ERYTHRITOL KINASE, CHLOROPLASTIC"/>
    <property type="match status" value="1"/>
</dbReference>
<dbReference type="Gene3D" id="3.30.230.10">
    <property type="match status" value="1"/>
</dbReference>
<feature type="domain" description="GHMP kinase C-terminal" evidence="9">
    <location>
        <begin position="195"/>
        <end position="267"/>
    </location>
</feature>
<dbReference type="PIRSF" id="PIRSF010376">
    <property type="entry name" value="IspE"/>
    <property type="match status" value="1"/>
</dbReference>
<dbReference type="AlphaFoldDB" id="E6Q7R1"/>
<evidence type="ECO:0000259" key="8">
    <source>
        <dbReference type="Pfam" id="PF00288"/>
    </source>
</evidence>
<gene>
    <name evidence="10" type="primary">ispE</name>
    <name evidence="10" type="ORF">CARN4_1395</name>
</gene>
<dbReference type="NCBIfam" id="TIGR00154">
    <property type="entry name" value="ispE"/>
    <property type="match status" value="1"/>
</dbReference>
<dbReference type="EC" id="2.7.1.148" evidence="2"/>
<dbReference type="EMBL" id="CABO01000052">
    <property type="protein sequence ID" value="CBI03236.1"/>
    <property type="molecule type" value="Genomic_DNA"/>
</dbReference>
<dbReference type="SUPFAM" id="SSF55060">
    <property type="entry name" value="GHMP Kinase, C-terminal domain"/>
    <property type="match status" value="1"/>
</dbReference>
<dbReference type="PANTHER" id="PTHR43527:SF2">
    <property type="entry name" value="4-DIPHOSPHOCYTIDYL-2-C-METHYL-D-ERYTHRITOL KINASE, CHLOROPLASTIC"/>
    <property type="match status" value="1"/>
</dbReference>
<evidence type="ECO:0000256" key="7">
    <source>
        <dbReference type="ARBA" id="ARBA00032554"/>
    </source>
</evidence>
<evidence type="ECO:0000256" key="5">
    <source>
        <dbReference type="ARBA" id="ARBA00022777"/>
    </source>
</evidence>
<evidence type="ECO:0000256" key="3">
    <source>
        <dbReference type="ARBA" id="ARBA00022679"/>
    </source>
</evidence>
<dbReference type="InterPro" id="IPR036554">
    <property type="entry name" value="GHMP_kinase_C_sf"/>
</dbReference>
<dbReference type="Pfam" id="PF08544">
    <property type="entry name" value="GHMP_kinases_C"/>
    <property type="match status" value="1"/>
</dbReference>
<sequence>MNRSLLFAPAKVNLTLEVLGKRPDGYHALRSLVVPIALYDEIEIEPAERLHFTCDDPTLADDGNLVLRAARAIGVRNLRIALRKQIPVQAGLGGGSSDAAALLLAARAGRLGALPDWEDLATARSLGSDVPFFLAEGAALVEGSGERVTPAGAMPPWATLVVKPPVSISTAEAFRLLDERVRPQRPRNESLGLRALAALQRADFRELTELLSNDFHDDALARHPEIARAAAAIEAAGPSRALLSGSGSSLFAIYERLEDAAAAAERIALPPEYRRFVAPFRSDHAWRGVSV</sequence>
<dbReference type="Gene3D" id="3.30.70.890">
    <property type="entry name" value="GHMP kinase, C-terminal domain"/>
    <property type="match status" value="1"/>
</dbReference>
<comment type="caution">
    <text evidence="10">The sequence shown here is derived from an EMBL/GenBank/DDBJ whole genome shotgun (WGS) entry which is preliminary data.</text>
</comment>
<dbReference type="InterPro" id="IPR020568">
    <property type="entry name" value="Ribosomal_Su5_D2-typ_SF"/>
</dbReference>
<protein>
    <recommendedName>
        <fullName evidence="2">4-(cytidine 5'-diphospho)-2-C-methyl-D-erythritol kinase</fullName>
        <ecNumber evidence="2">2.7.1.148</ecNumber>
    </recommendedName>
    <alternativeName>
        <fullName evidence="7">4-(cytidine-5'-diphospho)-2-C-methyl-D-erythritol kinase</fullName>
    </alternativeName>
</protein>
<evidence type="ECO:0000256" key="4">
    <source>
        <dbReference type="ARBA" id="ARBA00022741"/>
    </source>
</evidence>
<dbReference type="InterPro" id="IPR004424">
    <property type="entry name" value="IspE"/>
</dbReference>
<proteinExistence type="inferred from homology"/>
<comment type="similarity">
    <text evidence="1">Belongs to the GHMP kinase family. IspE subfamily.</text>
</comment>
<dbReference type="HAMAP" id="MF_00061">
    <property type="entry name" value="IspE"/>
    <property type="match status" value="1"/>
</dbReference>
<keyword evidence="6" id="KW-0067">ATP-binding</keyword>
<keyword evidence="5 10" id="KW-0418">Kinase</keyword>
<evidence type="ECO:0000256" key="2">
    <source>
        <dbReference type="ARBA" id="ARBA00012052"/>
    </source>
</evidence>
<dbReference type="InterPro" id="IPR006204">
    <property type="entry name" value="GHMP_kinase_N_dom"/>
</dbReference>
<evidence type="ECO:0000259" key="9">
    <source>
        <dbReference type="Pfam" id="PF08544"/>
    </source>
</evidence>
<evidence type="ECO:0000256" key="1">
    <source>
        <dbReference type="ARBA" id="ARBA00009684"/>
    </source>
</evidence>
<dbReference type="SUPFAM" id="SSF54211">
    <property type="entry name" value="Ribosomal protein S5 domain 2-like"/>
    <property type="match status" value="1"/>
</dbReference>
<dbReference type="Pfam" id="PF00288">
    <property type="entry name" value="GHMP_kinases_N"/>
    <property type="match status" value="1"/>
</dbReference>
<evidence type="ECO:0000313" key="10">
    <source>
        <dbReference type="EMBL" id="CBI03236.1"/>
    </source>
</evidence>
<name>E6Q7R1_9ZZZZ</name>